<comment type="caution">
    <text evidence="3">The sequence shown here is derived from an EMBL/GenBank/DDBJ whole genome shotgun (WGS) entry which is preliminary data.</text>
</comment>
<dbReference type="Gene3D" id="1.25.40.10">
    <property type="entry name" value="Tetratricopeptide repeat domain"/>
    <property type="match status" value="2"/>
</dbReference>
<dbReference type="Gene3D" id="3.40.50.300">
    <property type="entry name" value="P-loop containing nucleotide triphosphate hydrolases"/>
    <property type="match status" value="1"/>
</dbReference>
<dbReference type="SUPFAM" id="SSF52540">
    <property type="entry name" value="P-loop containing nucleoside triphosphate hydrolases"/>
    <property type="match status" value="1"/>
</dbReference>
<protein>
    <submittedName>
        <fullName evidence="3">FxSxx-COOH system tetratricopeptide repeat protein</fullName>
    </submittedName>
</protein>
<gene>
    <name evidence="3" type="primary">fxsT</name>
    <name evidence="3" type="ORF">Q8A49_27720</name>
</gene>
<dbReference type="Pfam" id="PF00931">
    <property type="entry name" value="NB-ARC"/>
    <property type="match status" value="1"/>
</dbReference>
<dbReference type="PRINTS" id="PR00364">
    <property type="entry name" value="DISEASERSIST"/>
</dbReference>
<dbReference type="SUPFAM" id="SSF48452">
    <property type="entry name" value="TPR-like"/>
    <property type="match status" value="3"/>
</dbReference>
<dbReference type="PANTHER" id="PTHR46082">
    <property type="entry name" value="ATP/GTP-BINDING PROTEIN-RELATED"/>
    <property type="match status" value="1"/>
</dbReference>
<dbReference type="RefSeq" id="WP_330161148.1">
    <property type="nucleotide sequence ID" value="NZ_JAUUCC010000104.1"/>
</dbReference>
<evidence type="ECO:0000313" key="3">
    <source>
        <dbReference type="EMBL" id="MEE2054292.1"/>
    </source>
</evidence>
<reference evidence="3 4" key="1">
    <citation type="submission" date="2023-07" db="EMBL/GenBank/DDBJ databases">
        <authorList>
            <person name="Girao M."/>
            <person name="Carvalho M.F."/>
        </authorList>
    </citation>
    <scope>NUCLEOTIDE SEQUENCE [LARGE SCALE GENOMIC DNA]</scope>
    <source>
        <strain evidence="3 4">66/93</strain>
    </source>
</reference>
<name>A0ABU7KZ05_9ACTN</name>
<evidence type="ECO:0000256" key="1">
    <source>
        <dbReference type="SAM" id="MobiDB-lite"/>
    </source>
</evidence>
<feature type="compositionally biased region" description="Basic residues" evidence="1">
    <location>
        <begin position="454"/>
        <end position="464"/>
    </location>
</feature>
<feature type="compositionally biased region" description="Basic and acidic residues" evidence="1">
    <location>
        <begin position="414"/>
        <end position="428"/>
    </location>
</feature>
<dbReference type="NCBIfam" id="NF040586">
    <property type="entry name" value="FxSxx_TPR"/>
    <property type="match status" value="1"/>
</dbReference>
<dbReference type="InterPro" id="IPR002182">
    <property type="entry name" value="NB-ARC"/>
</dbReference>
<feature type="region of interest" description="Disordered" evidence="1">
    <location>
        <begin position="383"/>
        <end position="470"/>
    </location>
</feature>
<organism evidence="3 4">
    <name type="scientific">Nocardiopsis tropica</name>
    <dbReference type="NCBI Taxonomy" id="109330"/>
    <lineage>
        <taxon>Bacteria</taxon>
        <taxon>Bacillati</taxon>
        <taxon>Actinomycetota</taxon>
        <taxon>Actinomycetes</taxon>
        <taxon>Streptosporangiales</taxon>
        <taxon>Nocardiopsidaceae</taxon>
        <taxon>Nocardiopsis</taxon>
    </lineage>
</organism>
<dbReference type="EMBL" id="JAUUCC010000104">
    <property type="protein sequence ID" value="MEE2054292.1"/>
    <property type="molecule type" value="Genomic_DNA"/>
</dbReference>
<feature type="domain" description="NB-ARC" evidence="2">
    <location>
        <begin position="481"/>
        <end position="638"/>
    </location>
</feature>
<proteinExistence type="predicted"/>
<accession>A0ABU7KZ05</accession>
<evidence type="ECO:0000259" key="2">
    <source>
        <dbReference type="Pfam" id="PF00931"/>
    </source>
</evidence>
<sequence>MDDLSHRYQNALSTLTGGSSRPVVLVDSSPLMELHRDSVAALVEGAGRAGCTVVRFHPGNPTHTRGEHDPPWPLESHLPPDAAVAVVVTDTQDRGWRGPRLRSWAASLASRLPTVLLHLLDRSVWSGGPLAPGPMRMTGPSPVPPSSWEFTGAAAGAGDGGLPADAAVLPVLEFGPDALTAWSAVVGGGAGAWEADAAVLPADGARPPGSAPWDPDPVSRFLSHASRGARDLAVRLAQAPVNLRVAELIQSNIPHAPRDPRAAVTEIAEVFGSELMDPAVPLGDLDDPAAAALEFLPGVRRDLLGGFGDLSVMRSVFYSLGIEFKDSARLYQWLARIETGAPQDPPIDGEEDLARAVLPALSEMPGEYRRFADQLRVALGEEPAREAAPTGTPAAHRAPPDGTRSPGGPVPRGGDAHRPQTTAPREEPSPTVTDPHTPATEPAGSEPLALGSSRLRRSRQKPLAKLRGVPPHNLNFTGREKILEHVHDLLEDSVGGVYLLAGGGGIGKTQIATEYVHRHRDEYDLIWWFAANSASDVQQSYLRLARYLGLGDDTGNLEQVAQQVREVLEGDAGVGRWLLVFDDVSELDQLGEEVLPSNGPGDVIITSRDQSWIPSGRSEGSIVPSLSARESVALLRKVCPHGLEDDATALRIAERLEHLPLALAQVGAYLRDSLMSVEEFLHLLQDKFDELVTHVEPEDLYPLPLAAAWNMQLDDLRRGTGPDRALKRMVREFVQLCSFFAPRSLSRTLFHRARGLSPNPDLSQILGNEMVLTRVLRYVSRHSLAEFDRTNHTFQLHVTFQTVVQSTLGDEERVRYRDLAHRLLAQSDPLGPELPQNWPEYQLLYTHVDASEAWRSHDPQVRGLVGNVIVYLVETGNGDAALALADRAIEAWYDDTAQRFQIQLLRTRILRIRGDNEIALAEAERMYAEQAQLEGPESEEALEAHRARAIALSNLGHYARALAMFEDIHRTRTMLFAEDDENTLVIAHDIGGCLRRLGRFRQALELDRRTLEQRKYVFGPDGIPTLRTRLSIGLGLMALGYLEEARETLVDCRRRFEVTEANASTHTSEIPVFLSVIHRRLGDHILALELTEQAREVNVARYGPHAPPTLHLNSIHMVNLAFANRLEEARRLVEDLLVHMDDRFPSRHLFPWASRANAAIVFRVLGEYERAYELDRTAMAEIRERFPDADVTLTAVEVNLGNDLFALGRLKEARAQDAASVELCREALGEHHVFLTTARRNLLISRRALGEDVGEEWEALREHYTSRFGPEHRFVATMASFTRLDTDIFPVRD</sequence>
<dbReference type="InterPro" id="IPR011990">
    <property type="entry name" value="TPR-like_helical_dom_sf"/>
</dbReference>
<evidence type="ECO:0000313" key="4">
    <source>
        <dbReference type="Proteomes" id="UP001348641"/>
    </source>
</evidence>
<dbReference type="InterPro" id="IPR053137">
    <property type="entry name" value="NLR-like"/>
</dbReference>
<dbReference type="InterPro" id="IPR027417">
    <property type="entry name" value="P-loop_NTPase"/>
</dbReference>
<dbReference type="PANTHER" id="PTHR46082:SF6">
    <property type="entry name" value="AAA+ ATPASE DOMAIN-CONTAINING PROTEIN-RELATED"/>
    <property type="match status" value="1"/>
</dbReference>
<dbReference type="Pfam" id="PF13374">
    <property type="entry name" value="TPR_10"/>
    <property type="match status" value="1"/>
</dbReference>
<dbReference type="Proteomes" id="UP001348641">
    <property type="component" value="Unassembled WGS sequence"/>
</dbReference>